<dbReference type="EMBL" id="CP022386">
    <property type="protein sequence ID" value="ATA86208.1"/>
    <property type="molecule type" value="Genomic_DNA"/>
</dbReference>
<dbReference type="Proteomes" id="UP000217250">
    <property type="component" value="Chromosome"/>
</dbReference>
<dbReference type="Gene3D" id="3.90.550.10">
    <property type="entry name" value="Spore Coat Polysaccharide Biosynthesis Protein SpsA, Chain A"/>
    <property type="match status" value="1"/>
</dbReference>
<dbReference type="RefSeq" id="WP_095909619.1">
    <property type="nucleotide sequence ID" value="NZ_CP022386.1"/>
</dbReference>
<evidence type="ECO:0000313" key="5">
    <source>
        <dbReference type="Proteomes" id="UP000217250"/>
    </source>
</evidence>
<protein>
    <recommendedName>
        <fullName evidence="3">Glycosyltransferase 2-like domain-containing protein</fullName>
    </recommendedName>
</protein>
<dbReference type="OrthoDB" id="396512at2"/>
<keyword evidence="1" id="KW-0328">Glycosyltransferase</keyword>
<dbReference type="AlphaFoldDB" id="A0A250FQ74"/>
<dbReference type="KEGG" id="cgh:CGC50_02980"/>
<dbReference type="CDD" id="cd00761">
    <property type="entry name" value="Glyco_tranf_GTA_type"/>
    <property type="match status" value="1"/>
</dbReference>
<dbReference type="PANTHER" id="PTHR22916">
    <property type="entry name" value="GLYCOSYLTRANSFERASE"/>
    <property type="match status" value="1"/>
</dbReference>
<dbReference type="GeneID" id="84807522"/>
<feature type="domain" description="Glycosyltransferase 2-like" evidence="3">
    <location>
        <begin position="7"/>
        <end position="134"/>
    </location>
</feature>
<evidence type="ECO:0000313" key="4">
    <source>
        <dbReference type="EMBL" id="ATA86208.1"/>
    </source>
</evidence>
<proteinExistence type="predicted"/>
<evidence type="ECO:0000256" key="2">
    <source>
        <dbReference type="ARBA" id="ARBA00022679"/>
    </source>
</evidence>
<dbReference type="GO" id="GO:0016758">
    <property type="term" value="F:hexosyltransferase activity"/>
    <property type="evidence" value="ECO:0007669"/>
    <property type="project" value="UniProtKB-ARBA"/>
</dbReference>
<name>A0A250FQ74_9FLAO</name>
<gene>
    <name evidence="4" type="ORF">CGC50_02980</name>
</gene>
<organism evidence="4 5">
    <name type="scientific">Capnocytophaga gingivalis</name>
    <dbReference type="NCBI Taxonomy" id="1017"/>
    <lineage>
        <taxon>Bacteria</taxon>
        <taxon>Pseudomonadati</taxon>
        <taxon>Bacteroidota</taxon>
        <taxon>Flavobacteriia</taxon>
        <taxon>Flavobacteriales</taxon>
        <taxon>Flavobacteriaceae</taxon>
        <taxon>Capnocytophaga</taxon>
    </lineage>
</organism>
<keyword evidence="2" id="KW-0808">Transferase</keyword>
<evidence type="ECO:0000256" key="1">
    <source>
        <dbReference type="ARBA" id="ARBA00022676"/>
    </source>
</evidence>
<reference evidence="5" key="1">
    <citation type="submission" date="2017-06" db="EMBL/GenBank/DDBJ databases">
        <title>Capnocytophaga spp. assemblies.</title>
        <authorList>
            <person name="Gulvik C.A."/>
        </authorList>
    </citation>
    <scope>NUCLEOTIDE SEQUENCE [LARGE SCALE GENOMIC DNA]</scope>
    <source>
        <strain evidence="5">H1496</strain>
    </source>
</reference>
<dbReference type="PANTHER" id="PTHR22916:SF51">
    <property type="entry name" value="GLYCOSYLTRANSFERASE EPSH-RELATED"/>
    <property type="match status" value="1"/>
</dbReference>
<sequence length="321" mass="37832">MNNPLISIIVPVYNGETYLARCLDSLLDQTYAPIEILVVNDGSQDRTAEILSQYEQYPQIKVFYQENKGLSGARNLGLKHFEGDFVCFVDSDDYVTTTYCEELYKALIDNSADISVCQYTLIDTRGKEIPQVNDKKVQLFSHIEALALLLEDGQLKSYAWGKLFKKELLENFSFPLGRIFEDYASMFFLFDKATKMVTINNCLYNYIQYSNSLSNKKGGEKFFHFFLGVMEMYDFACQYKEKLPNWNRIVEKTAKQSLFAIKRFYLFSKEVEKSIEQVMKERLTSFYSNEYKKIPFKYRWKIFSFIKLPFLYNTYIQFKKK</sequence>
<dbReference type="InterPro" id="IPR029044">
    <property type="entry name" value="Nucleotide-diphossugar_trans"/>
</dbReference>
<dbReference type="SUPFAM" id="SSF53448">
    <property type="entry name" value="Nucleotide-diphospho-sugar transferases"/>
    <property type="match status" value="1"/>
</dbReference>
<dbReference type="Pfam" id="PF00535">
    <property type="entry name" value="Glycos_transf_2"/>
    <property type="match status" value="1"/>
</dbReference>
<evidence type="ECO:0000259" key="3">
    <source>
        <dbReference type="Pfam" id="PF00535"/>
    </source>
</evidence>
<accession>A0A250FQ74</accession>
<dbReference type="InterPro" id="IPR001173">
    <property type="entry name" value="Glyco_trans_2-like"/>
</dbReference>